<keyword evidence="1" id="KW-0479">Metal-binding</keyword>
<dbReference type="PANTHER" id="PTHR11474">
    <property type="entry name" value="TYROSINASE FAMILY MEMBER"/>
    <property type="match status" value="1"/>
</dbReference>
<dbReference type="InterPro" id="IPR008922">
    <property type="entry name" value="Di-copper_centre_dom_sf"/>
</dbReference>
<gene>
    <name evidence="4" type="ORF">EDD18DRAFT_1098657</name>
</gene>
<evidence type="ECO:0000256" key="2">
    <source>
        <dbReference type="ARBA" id="ARBA00023008"/>
    </source>
</evidence>
<evidence type="ECO:0000313" key="4">
    <source>
        <dbReference type="EMBL" id="KAK0505281.1"/>
    </source>
</evidence>
<evidence type="ECO:0000256" key="1">
    <source>
        <dbReference type="ARBA" id="ARBA00022723"/>
    </source>
</evidence>
<dbReference type="Pfam" id="PF00264">
    <property type="entry name" value="Tyrosinase"/>
    <property type="match status" value="1"/>
</dbReference>
<sequence length="333" mass="37396">MTRSFDSRDWQVVHKRDMVFMPRLYDPGVNAKPVSSASSWWWPHPQPLCSSPETRVEWTTLSNEQKTAYFNAELCLYAAPARTSIPGVISRYDDLVGVHSVQSNTTNLGDLWHPTGQFLAVHRYYVHTHAMLLRRECGYRGPIPYWNEVPDAGAFANSTTILDFGGEGEESSNYTVPSGPFSNLIVHLGPGMTNIDHRLTRKGDVRNSVQANQTYVDTVMSATSFAQFQNSLSRSLHGAGHGGIGGDMINILTAPNDPLFWMHHGYLDYVWWKWQGRNQTRIHDLIGVGNETGRLPRRDSCEATKLYVYDLIANATVGDVVDTQGGFMCYTYV</sequence>
<dbReference type="AlphaFoldDB" id="A0AA39QNZ1"/>
<accession>A0AA39QNZ1</accession>
<dbReference type="EMBL" id="JAUEPU010000002">
    <property type="protein sequence ID" value="KAK0505281.1"/>
    <property type="molecule type" value="Genomic_DNA"/>
</dbReference>
<dbReference type="InterPro" id="IPR002227">
    <property type="entry name" value="Tyrosinase_Cu-bd"/>
</dbReference>
<keyword evidence="2" id="KW-0186">Copper</keyword>
<dbReference type="GO" id="GO:0046872">
    <property type="term" value="F:metal ion binding"/>
    <property type="evidence" value="ECO:0007669"/>
    <property type="project" value="UniProtKB-KW"/>
</dbReference>
<protein>
    <recommendedName>
        <fullName evidence="3">Tyrosinase copper-binding domain-containing protein</fullName>
    </recommendedName>
</protein>
<dbReference type="GO" id="GO:0016491">
    <property type="term" value="F:oxidoreductase activity"/>
    <property type="evidence" value="ECO:0007669"/>
    <property type="project" value="InterPro"/>
</dbReference>
<organism evidence="4 5">
    <name type="scientific">Armillaria luteobubalina</name>
    <dbReference type="NCBI Taxonomy" id="153913"/>
    <lineage>
        <taxon>Eukaryota</taxon>
        <taxon>Fungi</taxon>
        <taxon>Dikarya</taxon>
        <taxon>Basidiomycota</taxon>
        <taxon>Agaricomycotina</taxon>
        <taxon>Agaricomycetes</taxon>
        <taxon>Agaricomycetidae</taxon>
        <taxon>Agaricales</taxon>
        <taxon>Marasmiineae</taxon>
        <taxon>Physalacriaceae</taxon>
        <taxon>Armillaria</taxon>
    </lineage>
</organism>
<feature type="domain" description="Tyrosinase copper-binding" evidence="3">
    <location>
        <begin position="257"/>
        <end position="268"/>
    </location>
</feature>
<name>A0AA39QNZ1_9AGAR</name>
<dbReference type="InterPro" id="IPR050316">
    <property type="entry name" value="Tyrosinase/Hemocyanin"/>
</dbReference>
<dbReference type="SUPFAM" id="SSF48056">
    <property type="entry name" value="Di-copper centre-containing domain"/>
    <property type="match status" value="1"/>
</dbReference>
<proteinExistence type="predicted"/>
<dbReference type="PRINTS" id="PR00092">
    <property type="entry name" value="TYROSINASE"/>
</dbReference>
<dbReference type="PANTHER" id="PTHR11474:SF126">
    <property type="entry name" value="TYROSINASE-LIKE PROTEIN TYR-1-RELATED"/>
    <property type="match status" value="1"/>
</dbReference>
<dbReference type="Proteomes" id="UP001175228">
    <property type="component" value="Unassembled WGS sequence"/>
</dbReference>
<evidence type="ECO:0000313" key="5">
    <source>
        <dbReference type="Proteomes" id="UP001175228"/>
    </source>
</evidence>
<keyword evidence="5" id="KW-1185">Reference proteome</keyword>
<comment type="caution">
    <text evidence="4">The sequence shown here is derived from an EMBL/GenBank/DDBJ whole genome shotgun (WGS) entry which is preliminary data.</text>
</comment>
<reference evidence="4" key="1">
    <citation type="submission" date="2023-06" db="EMBL/GenBank/DDBJ databases">
        <authorList>
            <consortium name="Lawrence Berkeley National Laboratory"/>
            <person name="Ahrendt S."/>
            <person name="Sahu N."/>
            <person name="Indic B."/>
            <person name="Wong-Bajracharya J."/>
            <person name="Merenyi Z."/>
            <person name="Ke H.-M."/>
            <person name="Monk M."/>
            <person name="Kocsube S."/>
            <person name="Drula E."/>
            <person name="Lipzen A."/>
            <person name="Balint B."/>
            <person name="Henrissat B."/>
            <person name="Andreopoulos B."/>
            <person name="Martin F.M."/>
            <person name="Harder C.B."/>
            <person name="Rigling D."/>
            <person name="Ford K.L."/>
            <person name="Foster G.D."/>
            <person name="Pangilinan J."/>
            <person name="Papanicolaou A."/>
            <person name="Barry K."/>
            <person name="LaButti K."/>
            <person name="Viragh M."/>
            <person name="Koriabine M."/>
            <person name="Yan M."/>
            <person name="Riley R."/>
            <person name="Champramary S."/>
            <person name="Plett K.L."/>
            <person name="Tsai I.J."/>
            <person name="Slot J."/>
            <person name="Sipos G."/>
            <person name="Plett J."/>
            <person name="Nagy L.G."/>
            <person name="Grigoriev I.V."/>
        </authorList>
    </citation>
    <scope>NUCLEOTIDE SEQUENCE</scope>
    <source>
        <strain evidence="4">HWK02</strain>
    </source>
</reference>
<evidence type="ECO:0000259" key="3">
    <source>
        <dbReference type="PROSITE" id="PS00498"/>
    </source>
</evidence>
<dbReference type="Gene3D" id="1.10.1280.10">
    <property type="entry name" value="Di-copper center containing domain from catechol oxidase"/>
    <property type="match status" value="1"/>
</dbReference>
<dbReference type="PROSITE" id="PS00498">
    <property type="entry name" value="TYROSINASE_2"/>
    <property type="match status" value="1"/>
</dbReference>